<dbReference type="NCBIfam" id="TIGR01730">
    <property type="entry name" value="RND_mfp"/>
    <property type="match status" value="1"/>
</dbReference>
<dbReference type="EMBL" id="FMJD01000002">
    <property type="protein sequence ID" value="SCM71143.1"/>
    <property type="molecule type" value="Genomic_DNA"/>
</dbReference>
<reference evidence="9" key="1">
    <citation type="submission" date="2016-08" db="EMBL/GenBank/DDBJ databases">
        <authorList>
            <person name="Seilhamer J.J."/>
        </authorList>
    </citation>
    <scope>NUCLEOTIDE SEQUENCE</scope>
    <source>
        <strain evidence="9">86</strain>
    </source>
</reference>
<dbReference type="PROSITE" id="PS51257">
    <property type="entry name" value="PROKAR_LIPOPROTEIN"/>
    <property type="match status" value="1"/>
</dbReference>
<evidence type="ECO:0000259" key="7">
    <source>
        <dbReference type="Pfam" id="PF25944"/>
    </source>
</evidence>
<dbReference type="Pfam" id="PF25967">
    <property type="entry name" value="RND-MFP_C"/>
    <property type="match status" value="1"/>
</dbReference>
<dbReference type="GO" id="GO:0022857">
    <property type="term" value="F:transmembrane transporter activity"/>
    <property type="evidence" value="ECO:0007669"/>
    <property type="project" value="InterPro"/>
</dbReference>
<dbReference type="GO" id="GO:0005886">
    <property type="term" value="C:plasma membrane"/>
    <property type="evidence" value="ECO:0007669"/>
    <property type="project" value="TreeGrafter"/>
</dbReference>
<dbReference type="SUPFAM" id="SSF111369">
    <property type="entry name" value="HlyD-like secretion proteins"/>
    <property type="match status" value="1"/>
</dbReference>
<dbReference type="Gene3D" id="2.40.50.100">
    <property type="match status" value="1"/>
</dbReference>
<dbReference type="Pfam" id="PF25876">
    <property type="entry name" value="HH_MFP_RND"/>
    <property type="match status" value="1"/>
</dbReference>
<comment type="similarity">
    <text evidence="2">Belongs to the membrane fusion protein (MFP) (TC 8.A.1) family.</text>
</comment>
<dbReference type="PANTHER" id="PTHR30158:SF3">
    <property type="entry name" value="MULTIDRUG EFFLUX PUMP SUBUNIT ACRA-RELATED"/>
    <property type="match status" value="1"/>
</dbReference>
<dbReference type="PANTHER" id="PTHR30158">
    <property type="entry name" value="ACRA/E-RELATED COMPONENT OF DRUG EFFLUX TRANSPORTER"/>
    <property type="match status" value="1"/>
</dbReference>
<proteinExistence type="inferred from homology"/>
<dbReference type="Gene3D" id="2.40.30.170">
    <property type="match status" value="1"/>
</dbReference>
<name>A0A212L0Q2_9HYPH</name>
<dbReference type="InterPro" id="IPR058624">
    <property type="entry name" value="MdtA-like_HH"/>
</dbReference>
<dbReference type="InterPro" id="IPR006143">
    <property type="entry name" value="RND_pump_MFP"/>
</dbReference>
<dbReference type="InterPro" id="IPR058625">
    <property type="entry name" value="MdtA-like_BSH"/>
</dbReference>
<feature type="chain" id="PRO_5012216912" evidence="4">
    <location>
        <begin position="22"/>
        <end position="390"/>
    </location>
</feature>
<dbReference type="AlphaFoldDB" id="A0A212L0Q2"/>
<feature type="signal peptide" evidence="4">
    <location>
        <begin position="1"/>
        <end position="21"/>
    </location>
</feature>
<organism evidence="9">
    <name type="scientific">uncultured Pleomorphomonas sp</name>
    <dbReference type="NCBI Taxonomy" id="442121"/>
    <lineage>
        <taxon>Bacteria</taxon>
        <taxon>Pseudomonadati</taxon>
        <taxon>Pseudomonadota</taxon>
        <taxon>Alphaproteobacteria</taxon>
        <taxon>Hyphomicrobiales</taxon>
        <taxon>Pleomorphomonadaceae</taxon>
        <taxon>Pleomorphomonas</taxon>
        <taxon>environmental samples</taxon>
    </lineage>
</organism>
<feature type="region of interest" description="Disordered" evidence="3">
    <location>
        <begin position="371"/>
        <end position="390"/>
    </location>
</feature>
<dbReference type="Gene3D" id="2.40.420.20">
    <property type="match status" value="1"/>
</dbReference>
<feature type="domain" description="Multidrug resistance protein MdtA-like beta-barrel" evidence="7">
    <location>
        <begin position="209"/>
        <end position="298"/>
    </location>
</feature>
<evidence type="ECO:0000259" key="8">
    <source>
        <dbReference type="Pfam" id="PF25967"/>
    </source>
</evidence>
<evidence type="ECO:0000259" key="5">
    <source>
        <dbReference type="Pfam" id="PF25876"/>
    </source>
</evidence>
<dbReference type="Pfam" id="PF25917">
    <property type="entry name" value="BSH_RND"/>
    <property type="match status" value="1"/>
</dbReference>
<evidence type="ECO:0000256" key="4">
    <source>
        <dbReference type="SAM" id="SignalP"/>
    </source>
</evidence>
<dbReference type="Pfam" id="PF25944">
    <property type="entry name" value="Beta-barrel_RND"/>
    <property type="match status" value="1"/>
</dbReference>
<dbReference type="GO" id="GO:0046677">
    <property type="term" value="P:response to antibiotic"/>
    <property type="evidence" value="ECO:0007669"/>
    <property type="project" value="TreeGrafter"/>
</dbReference>
<dbReference type="InterPro" id="IPR058627">
    <property type="entry name" value="MdtA-like_C"/>
</dbReference>
<gene>
    <name evidence="9" type="primary">mexC</name>
    <name evidence="9" type="ORF">KL86PLE_100030</name>
</gene>
<feature type="domain" description="Multidrug resistance protein MdtA-like barrel-sandwich hybrid" evidence="6">
    <location>
        <begin position="64"/>
        <end position="203"/>
    </location>
</feature>
<evidence type="ECO:0000259" key="6">
    <source>
        <dbReference type="Pfam" id="PF25917"/>
    </source>
</evidence>
<dbReference type="Gene3D" id="1.10.287.470">
    <property type="entry name" value="Helix hairpin bin"/>
    <property type="match status" value="1"/>
</dbReference>
<feature type="domain" description="Multidrug resistance protein MdtA-like alpha-helical hairpin" evidence="5">
    <location>
        <begin position="105"/>
        <end position="173"/>
    </location>
</feature>
<evidence type="ECO:0000256" key="1">
    <source>
        <dbReference type="ARBA" id="ARBA00004196"/>
    </source>
</evidence>
<evidence type="ECO:0000256" key="2">
    <source>
        <dbReference type="ARBA" id="ARBA00009477"/>
    </source>
</evidence>
<feature type="domain" description="Multidrug resistance protein MdtA-like C-terminal permuted SH3" evidence="8">
    <location>
        <begin position="304"/>
        <end position="365"/>
    </location>
</feature>
<comment type="subcellular location">
    <subcellularLocation>
        <location evidence="1">Cell envelope</location>
    </subcellularLocation>
</comment>
<dbReference type="GO" id="GO:0030313">
    <property type="term" value="C:cell envelope"/>
    <property type="evidence" value="ECO:0007669"/>
    <property type="project" value="UniProtKB-SubCell"/>
</dbReference>
<protein>
    <submittedName>
        <fullName evidence="9">Putative RND multidrug efflux membrane fusion protein MexC</fullName>
    </submittedName>
</protein>
<dbReference type="FunFam" id="2.40.420.20:FF:000001">
    <property type="entry name" value="Efflux RND transporter periplasmic adaptor subunit"/>
    <property type="match status" value="1"/>
</dbReference>
<keyword evidence="4" id="KW-0732">Signal</keyword>
<evidence type="ECO:0000313" key="9">
    <source>
        <dbReference type="EMBL" id="SCM71143.1"/>
    </source>
</evidence>
<sequence>MRMLSKGTGTWLLACACFTLAGCSDEEPARKAAVPKTGVAVVEVKPEKLPVVAELPGRVSPMVTAEVRPRITGIVLRRVFEQGATVREGDLLYVIDSEPFRTKVASARATLDSALAAQVLASKKADRQRQLLTTQATSAQDADSAVAALAQSNSDVEKARADLRAAELDLQYTEVRAPITGSIGRALVTEGALVSPTSDVMAVIRQIDPVYADFMQPAGNLIALKTAVADGRLQADASGSAILKLVSTGGELYPHDGRLLFSEASVSAATGQVILRGEFPNPERNLLPGMYVRGRVEQAALDGALAVPEQAVQRDTAGKAQLYVVAPDGKAELRPVALGWIVDGRWVVMDGIAPGDKVIVEGFQRIAPGAEVEPEPWAPALPGRTGGGRG</sequence>
<accession>A0A212L0Q2</accession>
<evidence type="ECO:0000256" key="3">
    <source>
        <dbReference type="SAM" id="MobiDB-lite"/>
    </source>
</evidence>
<dbReference type="InterPro" id="IPR058626">
    <property type="entry name" value="MdtA-like_b-barrel"/>
</dbReference>